<name>D0MIW5_RHOM4</name>
<dbReference type="PANTHER" id="PTHR10566:SF113">
    <property type="entry name" value="PROTEIN ACTIVITY OF BC1 COMPLEX KINASE 7, CHLOROPLASTIC"/>
    <property type="match status" value="1"/>
</dbReference>
<feature type="domain" description="ABC1 atypical kinase-like" evidence="3">
    <location>
        <begin position="94"/>
        <end position="337"/>
    </location>
</feature>
<keyword evidence="2" id="KW-0812">Transmembrane</keyword>
<keyword evidence="2" id="KW-0472">Membrane</keyword>
<keyword evidence="5" id="KW-1185">Reference proteome</keyword>
<keyword evidence="2" id="KW-1133">Transmembrane helix</keyword>
<evidence type="ECO:0000313" key="4">
    <source>
        <dbReference type="EMBL" id="ACY48423.1"/>
    </source>
</evidence>
<dbReference type="EMBL" id="CP001807">
    <property type="protein sequence ID" value="ACY48423.1"/>
    <property type="molecule type" value="Genomic_DNA"/>
</dbReference>
<gene>
    <name evidence="4" type="ordered locus">Rmar_1536</name>
</gene>
<dbReference type="STRING" id="518766.Rmar_1536"/>
<evidence type="ECO:0000259" key="3">
    <source>
        <dbReference type="Pfam" id="PF03109"/>
    </source>
</evidence>
<dbReference type="InterPro" id="IPR011009">
    <property type="entry name" value="Kinase-like_dom_sf"/>
</dbReference>
<dbReference type="AlphaFoldDB" id="D0MIW5"/>
<dbReference type="RefSeq" id="WP_012844034.1">
    <property type="nucleotide sequence ID" value="NC_013501.1"/>
</dbReference>
<evidence type="ECO:0000256" key="2">
    <source>
        <dbReference type="SAM" id="Phobius"/>
    </source>
</evidence>
<dbReference type="SUPFAM" id="SSF56112">
    <property type="entry name" value="Protein kinase-like (PK-like)"/>
    <property type="match status" value="1"/>
</dbReference>
<dbReference type="InterPro" id="IPR004147">
    <property type="entry name" value="ABC1_dom"/>
</dbReference>
<evidence type="ECO:0000256" key="1">
    <source>
        <dbReference type="ARBA" id="ARBA00009670"/>
    </source>
</evidence>
<dbReference type="Pfam" id="PF03109">
    <property type="entry name" value="ABC1"/>
    <property type="match status" value="1"/>
</dbReference>
<dbReference type="CDD" id="cd05121">
    <property type="entry name" value="ABC1_ADCK3-like"/>
    <property type="match status" value="1"/>
</dbReference>
<reference evidence="4 5" key="1">
    <citation type="journal article" date="2009" name="Stand. Genomic Sci.">
        <title>Complete genome sequence of Rhodothermus marinus type strain (R-10).</title>
        <authorList>
            <person name="Nolan M."/>
            <person name="Tindall B.J."/>
            <person name="Pomrenke H."/>
            <person name="Lapidus A."/>
            <person name="Copeland A."/>
            <person name="Glavina Del Rio T."/>
            <person name="Lucas S."/>
            <person name="Chen F."/>
            <person name="Tice H."/>
            <person name="Cheng J.F."/>
            <person name="Saunders E."/>
            <person name="Han C."/>
            <person name="Bruce D."/>
            <person name="Goodwin L."/>
            <person name="Chain P."/>
            <person name="Pitluck S."/>
            <person name="Ovchinikova G."/>
            <person name="Pati A."/>
            <person name="Ivanova N."/>
            <person name="Mavromatis K."/>
            <person name="Chen A."/>
            <person name="Palaniappan K."/>
            <person name="Land M."/>
            <person name="Hauser L."/>
            <person name="Chang Y.J."/>
            <person name="Jeffries C.D."/>
            <person name="Brettin T."/>
            <person name="Goker M."/>
            <person name="Bristow J."/>
            <person name="Eisen J.A."/>
            <person name="Markowitz V."/>
            <person name="Hugenholtz P."/>
            <person name="Kyrpides N.C."/>
            <person name="Klenk H.P."/>
            <person name="Detter J.C."/>
        </authorList>
    </citation>
    <scope>NUCLEOTIDE SEQUENCE [LARGE SCALE GENOMIC DNA]</scope>
    <source>
        <strain evidence="5">ATCC 43812 / DSM 4252 / R-10</strain>
    </source>
</reference>
<dbReference type="eggNOG" id="COG0661">
    <property type="taxonomic scope" value="Bacteria"/>
</dbReference>
<sequence length="556" mass="62401">MPPAVATRARRARQIAEVLLRHGLGYLVSIFGLERFVPLHRGLLGHPRRPEPYAAPEHLRMALEELGAAWIKLGQFLATRADLLPPSYQRELARLQDAAAPVPGAQIQAVIEAELGRPVSELFARFEPEPLAAASIGQAHAATLPDGTEVVVKVRRPGVVEQVEQDLELLLTLAHTASRHWELAETYDIVGIVQEFALTLRAELDYLREGRNAERFAHNFAGNPAVHIPRVFWEYTTSRVLTLERIRGIKIDNLTALDTAGFDRTELAGRVARILMQMVFEDGFFHADPHPGNFFVESDGTIGLIDFGMVGVVDGPTQDRLAQLLLALAQQDPDRLVDAFLELGVARRYVDRLALREDLRHFVLAYYDRPLRELRLEPLLKEALAIVRRHHLHLPTNLVLLAKTIMMAEGLAARLAPDFQVATLLPGYVRRLLLHRYLPLRWIRRLSWTGLEAAEFGLELPRQLRRLLHALEQGNLQLGMRPEGFEPLIARLERLTNRLVLGMITAAFIVGLAVLMTAFRLPGIEHLIGPLFGLGFLLTALLAAYLIWVILRSGRI</sequence>
<feature type="transmembrane region" description="Helical" evidence="2">
    <location>
        <begin position="531"/>
        <end position="551"/>
    </location>
</feature>
<accession>D0MIW5</accession>
<comment type="similarity">
    <text evidence="1">Belongs to the protein kinase superfamily. ADCK protein kinase family.</text>
</comment>
<dbReference type="OrthoDB" id="9795390at2"/>
<dbReference type="HOGENOM" id="CLU_006533_0_2_10"/>
<feature type="transmembrane region" description="Helical" evidence="2">
    <location>
        <begin position="499"/>
        <end position="519"/>
    </location>
</feature>
<dbReference type="KEGG" id="rmr:Rmar_1536"/>
<dbReference type="InterPro" id="IPR050154">
    <property type="entry name" value="UbiB_kinase"/>
</dbReference>
<organism evidence="4 5">
    <name type="scientific">Rhodothermus marinus (strain ATCC 43812 / DSM 4252 / R-10)</name>
    <name type="common">Rhodothermus obamensis</name>
    <dbReference type="NCBI Taxonomy" id="518766"/>
    <lineage>
        <taxon>Bacteria</taxon>
        <taxon>Pseudomonadati</taxon>
        <taxon>Rhodothermota</taxon>
        <taxon>Rhodothermia</taxon>
        <taxon>Rhodothermales</taxon>
        <taxon>Rhodothermaceae</taxon>
        <taxon>Rhodothermus</taxon>
    </lineage>
</organism>
<protein>
    <submittedName>
        <fullName evidence="4">ABC-1 domain protein</fullName>
    </submittedName>
</protein>
<dbReference type="PANTHER" id="PTHR10566">
    <property type="entry name" value="CHAPERONE-ACTIVITY OF BC1 COMPLEX CABC1 -RELATED"/>
    <property type="match status" value="1"/>
</dbReference>
<proteinExistence type="inferred from homology"/>
<dbReference type="Proteomes" id="UP000002221">
    <property type="component" value="Chromosome"/>
</dbReference>
<evidence type="ECO:0000313" key="5">
    <source>
        <dbReference type="Proteomes" id="UP000002221"/>
    </source>
</evidence>